<feature type="region of interest" description="Disordered" evidence="2">
    <location>
        <begin position="1873"/>
        <end position="1935"/>
    </location>
</feature>
<feature type="compositionally biased region" description="Basic and acidic residues" evidence="2">
    <location>
        <begin position="917"/>
        <end position="965"/>
    </location>
</feature>
<feature type="compositionally biased region" description="Basic and acidic residues" evidence="2">
    <location>
        <begin position="874"/>
        <end position="890"/>
    </location>
</feature>
<feature type="compositionally biased region" description="Basic and acidic residues" evidence="2">
    <location>
        <begin position="846"/>
        <end position="866"/>
    </location>
</feature>
<name>A0A8C6VDF1_NAJNA</name>
<feature type="compositionally biased region" description="Basic and acidic residues" evidence="2">
    <location>
        <begin position="91"/>
        <end position="100"/>
    </location>
</feature>
<organism evidence="4 5">
    <name type="scientific">Naja naja</name>
    <name type="common">Indian cobra</name>
    <dbReference type="NCBI Taxonomy" id="35670"/>
    <lineage>
        <taxon>Eukaryota</taxon>
        <taxon>Metazoa</taxon>
        <taxon>Chordata</taxon>
        <taxon>Craniata</taxon>
        <taxon>Vertebrata</taxon>
        <taxon>Euteleostomi</taxon>
        <taxon>Lepidosauria</taxon>
        <taxon>Squamata</taxon>
        <taxon>Bifurcata</taxon>
        <taxon>Unidentata</taxon>
        <taxon>Episquamata</taxon>
        <taxon>Toxicofera</taxon>
        <taxon>Serpentes</taxon>
        <taxon>Colubroidea</taxon>
        <taxon>Elapidae</taxon>
        <taxon>Elapinae</taxon>
        <taxon>Naja</taxon>
    </lineage>
</organism>
<feature type="compositionally biased region" description="Basic and acidic residues" evidence="2">
    <location>
        <begin position="1132"/>
        <end position="1173"/>
    </location>
</feature>
<feature type="compositionally biased region" description="Basic and acidic residues" evidence="2">
    <location>
        <begin position="1185"/>
        <end position="1206"/>
    </location>
</feature>
<feature type="compositionally biased region" description="Basic and acidic residues" evidence="2">
    <location>
        <begin position="1085"/>
        <end position="1101"/>
    </location>
</feature>
<feature type="compositionally biased region" description="Basic and acidic residues" evidence="2">
    <location>
        <begin position="1499"/>
        <end position="1512"/>
    </location>
</feature>
<feature type="compositionally biased region" description="Basic and acidic residues" evidence="2">
    <location>
        <begin position="1307"/>
        <end position="1324"/>
    </location>
</feature>
<feature type="region of interest" description="Disordered" evidence="2">
    <location>
        <begin position="1550"/>
        <end position="1603"/>
    </location>
</feature>
<feature type="region of interest" description="Disordered" evidence="2">
    <location>
        <begin position="797"/>
        <end position="986"/>
    </location>
</feature>
<feature type="compositionally biased region" description="Basic and acidic residues" evidence="2">
    <location>
        <begin position="1108"/>
        <end position="1119"/>
    </location>
</feature>
<feature type="compositionally biased region" description="Basic and acidic residues" evidence="2">
    <location>
        <begin position="515"/>
        <end position="541"/>
    </location>
</feature>
<feature type="compositionally biased region" description="Basic and acidic residues" evidence="2">
    <location>
        <begin position="395"/>
        <end position="409"/>
    </location>
</feature>
<feature type="region of interest" description="Disordered" evidence="2">
    <location>
        <begin position="1003"/>
        <end position="1524"/>
    </location>
</feature>
<feature type="compositionally biased region" description="Polar residues" evidence="2">
    <location>
        <begin position="810"/>
        <end position="826"/>
    </location>
</feature>
<feature type="compositionally biased region" description="Low complexity" evidence="2">
    <location>
        <begin position="1960"/>
        <end position="2001"/>
    </location>
</feature>
<feature type="compositionally biased region" description="Low complexity" evidence="2">
    <location>
        <begin position="1888"/>
        <end position="1899"/>
    </location>
</feature>
<evidence type="ECO:0000313" key="4">
    <source>
        <dbReference type="Ensembl" id="ENSNNAP00000004049.1"/>
    </source>
</evidence>
<feature type="compositionally biased region" description="Low complexity" evidence="2">
    <location>
        <begin position="2505"/>
        <end position="2515"/>
    </location>
</feature>
<feature type="region of interest" description="Disordered" evidence="2">
    <location>
        <begin position="1948"/>
        <end position="2042"/>
    </location>
</feature>
<dbReference type="InterPro" id="IPR009738">
    <property type="entry name" value="BAT2_N"/>
</dbReference>
<feature type="compositionally biased region" description="Basic and acidic residues" evidence="2">
    <location>
        <begin position="489"/>
        <end position="501"/>
    </location>
</feature>
<feature type="compositionally biased region" description="Basic and acidic residues" evidence="2">
    <location>
        <begin position="897"/>
        <end position="907"/>
    </location>
</feature>
<feature type="compositionally biased region" description="Polar residues" evidence="2">
    <location>
        <begin position="1714"/>
        <end position="1732"/>
    </location>
</feature>
<feature type="compositionally biased region" description="Low complexity" evidence="2">
    <location>
        <begin position="568"/>
        <end position="598"/>
    </location>
</feature>
<feature type="region of interest" description="Disordered" evidence="2">
    <location>
        <begin position="2505"/>
        <end position="2578"/>
    </location>
</feature>
<feature type="region of interest" description="Disordered" evidence="2">
    <location>
        <begin position="424"/>
        <end position="623"/>
    </location>
</feature>
<feature type="region of interest" description="Disordered" evidence="2">
    <location>
        <begin position="2351"/>
        <end position="2381"/>
    </location>
</feature>
<reference evidence="4" key="2">
    <citation type="submission" date="2025-09" db="UniProtKB">
        <authorList>
            <consortium name="Ensembl"/>
        </authorList>
    </citation>
    <scope>IDENTIFICATION</scope>
</reference>
<sequence length="2578" mass="284782">MSEKSSQSTKAKDGKTKYATLSLFNTYKGKTLETQKSTVTARHGLQSLGKVAVSRRMPPPANLPSLKAENKGNDPNINIVPKDGTGWASKQEQHEEEKQAEVPQVQPKPAAPVPPEAPPVVKSWANTKQGGQGDVPINSYFQQEFPSLQAAGDQEKGNKEKDAAEEPYGPGPSLRPQNVASWREGGGRSLNSPNSPTDQEAKPLVQEDGNMPGPTEQSDVLKVPEKKEIQIAPPPPPKMNGQQQPGILPQYRGMIPPYMLNQYPKLAYPPMAGPSRFPAPSESSRNPRGRGPSSRNSETVERPAILSANELKELDKFDNLDAEADEGWAGAQSEVDYTEQLNFSDDDEQGSNQKEQENRQGSFPPRPAPDDDEIWKQRRRQQTEISASVERARKRREEEERRMEEQRKAACAEKLKRLNEKFGCVPKPAREDPLKEKEKIRENDIEREKETTIEKEKEKLIDVEIKENQENDKEIEKEEEREEKEEVEEIPKVDEKPKTEISEPQQSAIAPVILEKQEKETTSEEERETSHNEKDNSHENEPDSGAQPRPAVSSGYSKQFQKSLPPRFQRQQEQMKQQQWQQQQQGVLPQSAPSQPSSSPVPPPPHRPLYQPMQPHPPHLTSVGFDPRWLMMQPYVDPRMMSGRPTMDMPPMHPGIIPPKPLLRRDQIEGTGAGSDSFDHVTRSAREHTIPLTESRMMWGSEPYAHADPQQTSTSPKILEETIEIRSEELLDQDQITVQAVYSGEEGQLDPHIKTDFFKKSEDMNIQTSSRSLENAQPHQSDTCPLAVNFEVTAGNISESSKEQQVPVEENNSSLKRSISHGSTHSLKSEEPVGHTQANVPKINNRHTETKEPLLERVDSKQKKEGFTSSRLLEGSKPEKPFKPKSETRWGPRPGYGRREEGSDRPMRRSGPIKKPILRDMKEEREQREEREQKKEREGERLTNERVNKIEKRDQLLISRLEPEKPPATVQTLPPSVPQPNTPQTAVEAPPLSVVQELAVQQPANVKEEKQPEKIINKEQTVERHGIETRPVKREPGVPPRTYWKENRDWFPDQGYRGRGRGEYYSRGRSYRGSYGGRGRGGRGHNRDYPHYRDNKPRVEHVTSGPLRQREESETRSESSDFEVVPKRRRQRGSETDSDSEVHESASDTLLSDKDSLSKGKHPKREERADVKKPSKALLPFKPENNIRGDHRVVDKTYVREDENKTKPGFLPKGEPSRRGRGGMFRRGGRDPVGRPPRPSILRRPGYRENQWNPRQTEISKAEDGEPQRRHEHYGPIQLDKRPPAKFERKFDPIRERPRRQRPARPPRQDKPPRFRRLKEREAASKIIEVTTSSSSSVAVSNAVNEQPSTTLEVSGSKTPDLSNQNSSDQANEEWETASESSDFNERRERDEKRLADITAQGAVKTGENTLIPKREIAKRSFSSQRPGVDRQNRRGNNGPSKSGRNFSGPRNERRSGPPIRPGKRGPFEEQIPVVISTESISSNLHQEENGNSAAASKGSKDGNKKREETKSGPKKPKEKVDAISQFDLNNYASVVIIDDHPEVTVIEDSQSSLNNDGFTEVVSKKQQKRLQDEERRKKEEQTVQVWTKKNSNEKGRCTNSKLPPRFAKKQQQATAAAAAAAAAAAQQGQAQPQVPLQSVSQIPSPQTSVQAQTPATCALNICTDYAGTSKTLQNAASHNAVGTEFWDNKVPPTSILNDISKKLGPISPPQPPSVSAWNKPLTSFGSATSPEGTPAGQESGIDLGIETIQFGAPASSGSDSEVGPVSDKTSEKLLKPKEQRQKQPRAGPIKTQKLPDMNPVESKEYKPGPIGKERSLKNKKVKEAQQGDSEMQEKSSANTVRSSDPITSKENKSTNELSTEIGTMISVSAAEFGTTQKESVTDYTTPSSHSSTVATNSSKMEEALVTNVPLPHTLPLPRRETLQQSSSLTPVSPATVDLTLKMESARKAWENSPNVGEKSSPVTSSASPVTGGNSSSSGGGNSSSNSGPTSGTYSSFSSASMPPIPVASVTPTTSLSGAGTYTTSSLSTKSTTTSDPPNICKVKPQQLQTSNLASAGHFSQLSCMPSLIAQQQQSPQVYVSQSTAAQIPAFYMDTTHLFNTQHARLAPPSLAQQQGFQPGLSQPTSVQQIPIPIYAPLQGQHQAQLSLGAAPAVSQAQELFNSSLQPYRSQQAFMQSGLSQPSPVVLSGTALHNFPTVQHQELAKAQSSLAFQQTSNTQPIPILYEHQLGQASGLGGSQLIDTHLLQARATLTQASNLYSGQVQQPGQTSFYNTAQSPSTLQQMTVPIPLIALPQSLQPPLQHTPPQPQAQSLSRPTQVGQPFRGLIPAGTQHSIITGKMSEMDLKAFGSGIDKPGTPPVSGRSTTPTSSPFRAVSTSPNSQTNKMNTIIYQKQFQSAAVRMTQPFPPQFAPQILSQPNLVPPLVRAPHTNTFPAPVQRPPVALASQMPPQMTTGLLSHPRLPHMARGPCGSFSGVRGNQAQAAMKAEQDIKAKQRAEVIQSTQRFFSEQQQQQSKPPGGKMQKVGDNGNKAAEAVTDSTSGICQDKVEEKQNATTAPKPIRTGPIKPQAIKTEETKS</sequence>
<feature type="region of interest" description="Disordered" evidence="2">
    <location>
        <begin position="46"/>
        <end position="409"/>
    </location>
</feature>
<feature type="compositionally biased region" description="Basic and acidic residues" evidence="2">
    <location>
        <begin position="428"/>
        <end position="478"/>
    </location>
</feature>
<feature type="region of interest" description="Disordered" evidence="2">
    <location>
        <begin position="1702"/>
        <end position="1740"/>
    </location>
</feature>
<evidence type="ECO:0000313" key="5">
    <source>
        <dbReference type="Proteomes" id="UP000694559"/>
    </source>
</evidence>
<dbReference type="PANTHER" id="PTHR14038:SF6">
    <property type="entry name" value="PROTEIN PRRC2C"/>
    <property type="match status" value="1"/>
</dbReference>
<feature type="compositionally biased region" description="Basic and acidic residues" evidence="2">
    <location>
        <begin position="1570"/>
        <end position="1582"/>
    </location>
</feature>
<feature type="compositionally biased region" description="Polar residues" evidence="2">
    <location>
        <begin position="1346"/>
        <end position="1370"/>
    </location>
</feature>
<dbReference type="InterPro" id="IPR033184">
    <property type="entry name" value="PRRC2"/>
</dbReference>
<dbReference type="Pfam" id="PF07001">
    <property type="entry name" value="BAT2_N"/>
    <property type="match status" value="1"/>
</dbReference>
<keyword evidence="1" id="KW-0597">Phosphoprotein</keyword>
<dbReference type="Proteomes" id="UP000694559">
    <property type="component" value="Unplaced"/>
</dbReference>
<feature type="compositionally biased region" description="Basic and acidic residues" evidence="2">
    <location>
        <begin position="1279"/>
        <end position="1296"/>
    </location>
</feature>
<feature type="region of interest" description="Disordered" evidence="2">
    <location>
        <begin position="1752"/>
        <end position="1861"/>
    </location>
</feature>
<reference evidence="4" key="1">
    <citation type="submission" date="2025-08" db="UniProtKB">
        <authorList>
            <consortium name="Ensembl"/>
        </authorList>
    </citation>
    <scope>IDENTIFICATION</scope>
</reference>
<feature type="compositionally biased region" description="Polar residues" evidence="2">
    <location>
        <begin position="2362"/>
        <end position="2381"/>
    </location>
</feature>
<feature type="compositionally biased region" description="Polar residues" evidence="2">
    <location>
        <begin position="1435"/>
        <end position="1446"/>
    </location>
</feature>
<feature type="compositionally biased region" description="Low complexity" evidence="2">
    <location>
        <begin position="281"/>
        <end position="297"/>
    </location>
</feature>
<feature type="compositionally biased region" description="Polar residues" evidence="2">
    <location>
        <begin position="1827"/>
        <end position="1847"/>
    </location>
</feature>
<dbReference type="OMA" id="APIMQAP"/>
<dbReference type="GO" id="GO:0002244">
    <property type="term" value="P:hematopoietic progenitor cell differentiation"/>
    <property type="evidence" value="ECO:0007669"/>
    <property type="project" value="Ensembl"/>
</dbReference>
<feature type="compositionally biased region" description="Polar residues" evidence="2">
    <location>
        <begin position="2010"/>
        <end position="2020"/>
    </location>
</feature>
<feature type="compositionally biased region" description="Basic and acidic residues" evidence="2">
    <location>
        <begin position="1006"/>
        <end position="1036"/>
    </location>
</feature>
<feature type="compositionally biased region" description="Basic and acidic residues" evidence="2">
    <location>
        <begin position="310"/>
        <end position="319"/>
    </location>
</feature>
<evidence type="ECO:0000256" key="1">
    <source>
        <dbReference type="ARBA" id="ARBA00022553"/>
    </source>
</evidence>
<dbReference type="GeneTree" id="ENSGT00950000183161"/>
<keyword evidence="5" id="KW-1185">Reference proteome</keyword>
<feature type="domain" description="BAT2 N-terminal" evidence="3">
    <location>
        <begin position="1"/>
        <end position="163"/>
    </location>
</feature>
<feature type="compositionally biased region" description="Acidic residues" evidence="2">
    <location>
        <begin position="479"/>
        <end position="488"/>
    </location>
</feature>
<feature type="compositionally biased region" description="Polar residues" evidence="2">
    <location>
        <begin position="1874"/>
        <end position="1887"/>
    </location>
</feature>
<dbReference type="Ensembl" id="ENSNNAT00000004236.1">
    <property type="protein sequence ID" value="ENSNNAP00000004049.1"/>
    <property type="gene ID" value="ENSNNAG00000002426.1"/>
</dbReference>
<feature type="compositionally biased region" description="Polar residues" evidence="2">
    <location>
        <begin position="189"/>
        <end position="198"/>
    </location>
</feature>
<feature type="compositionally biased region" description="Low complexity" evidence="2">
    <location>
        <begin position="2021"/>
        <end position="2035"/>
    </location>
</feature>
<dbReference type="GO" id="GO:0034063">
    <property type="term" value="P:stress granule assembly"/>
    <property type="evidence" value="ECO:0007669"/>
    <property type="project" value="Ensembl"/>
</dbReference>
<evidence type="ECO:0000259" key="3">
    <source>
        <dbReference type="Pfam" id="PF07001"/>
    </source>
</evidence>
<feature type="compositionally biased region" description="Basic and acidic residues" evidence="2">
    <location>
        <begin position="1384"/>
        <end position="1396"/>
    </location>
</feature>
<dbReference type="GO" id="GO:0005829">
    <property type="term" value="C:cytosol"/>
    <property type="evidence" value="ECO:0007669"/>
    <property type="project" value="Ensembl"/>
</dbReference>
<feature type="compositionally biased region" description="Polar residues" evidence="2">
    <location>
        <begin position="1923"/>
        <end position="1933"/>
    </location>
</feature>
<feature type="compositionally biased region" description="Basic and acidic residues" evidence="2">
    <location>
        <begin position="1258"/>
        <end position="1269"/>
    </location>
</feature>
<protein>
    <submittedName>
        <fullName evidence="4">Proline rich coiled-coil 2C</fullName>
    </submittedName>
</protein>
<feature type="compositionally biased region" description="Basic and acidic residues" evidence="2">
    <location>
        <begin position="153"/>
        <end position="164"/>
    </location>
</feature>
<feature type="compositionally biased region" description="Pro residues" evidence="2">
    <location>
        <begin position="109"/>
        <end position="118"/>
    </location>
</feature>
<feature type="compositionally biased region" description="Polar residues" evidence="2">
    <location>
        <begin position="1477"/>
        <end position="1495"/>
    </location>
</feature>
<feature type="compositionally biased region" description="Basic and acidic residues" evidence="2">
    <location>
        <begin position="1802"/>
        <end position="1826"/>
    </location>
</feature>
<evidence type="ECO:0000256" key="2">
    <source>
        <dbReference type="SAM" id="MobiDB-lite"/>
    </source>
</evidence>
<feature type="compositionally biased region" description="Basic and acidic residues" evidence="2">
    <location>
        <begin position="1769"/>
        <end position="1782"/>
    </location>
</feature>
<dbReference type="PANTHER" id="PTHR14038">
    <property type="entry name" value="BAT2 HLA-B-ASSOCIATED TRANSCRIPT 2"/>
    <property type="match status" value="1"/>
</dbReference>
<feature type="compositionally biased region" description="Low complexity" evidence="2">
    <location>
        <begin position="1330"/>
        <end position="1345"/>
    </location>
</feature>
<proteinExistence type="predicted"/>
<accession>A0A8C6VDF1</accession>
<feature type="region of interest" description="Disordered" evidence="2">
    <location>
        <begin position="2296"/>
        <end position="2318"/>
    </location>
</feature>
<gene>
    <name evidence="4" type="primary">PRRC2C</name>
</gene>
<dbReference type="OrthoDB" id="1939715at2759"/>